<comment type="caution">
    <text evidence="1">The sequence shown here is derived from an EMBL/GenBank/DDBJ whole genome shotgun (WGS) entry which is preliminary data.</text>
</comment>
<gene>
    <name evidence="1" type="ORF">A3G49_00065</name>
</gene>
<organism evidence="1 2">
    <name type="scientific">Candidatus Sungbacteria bacterium RIFCSPLOWO2_12_FULL_41_11</name>
    <dbReference type="NCBI Taxonomy" id="1802286"/>
    <lineage>
        <taxon>Bacteria</taxon>
        <taxon>Candidatus Sungiibacteriota</taxon>
    </lineage>
</organism>
<name>A0A1G2LM08_9BACT</name>
<dbReference type="Proteomes" id="UP000177171">
    <property type="component" value="Unassembled WGS sequence"/>
</dbReference>
<evidence type="ECO:0000313" key="1">
    <source>
        <dbReference type="EMBL" id="OHA12656.1"/>
    </source>
</evidence>
<accession>A0A1G2LM08</accession>
<dbReference type="EMBL" id="MHQY01000044">
    <property type="protein sequence ID" value="OHA12656.1"/>
    <property type="molecule type" value="Genomic_DNA"/>
</dbReference>
<dbReference type="AlphaFoldDB" id="A0A1G2LM08"/>
<reference evidence="1 2" key="1">
    <citation type="journal article" date="2016" name="Nat. Commun.">
        <title>Thousands of microbial genomes shed light on interconnected biogeochemical processes in an aquifer system.</title>
        <authorList>
            <person name="Anantharaman K."/>
            <person name="Brown C.T."/>
            <person name="Hug L.A."/>
            <person name="Sharon I."/>
            <person name="Castelle C.J."/>
            <person name="Probst A.J."/>
            <person name="Thomas B.C."/>
            <person name="Singh A."/>
            <person name="Wilkins M.J."/>
            <person name="Karaoz U."/>
            <person name="Brodie E.L."/>
            <person name="Williams K.H."/>
            <person name="Hubbard S.S."/>
            <person name="Banfield J.F."/>
        </authorList>
    </citation>
    <scope>NUCLEOTIDE SEQUENCE [LARGE SCALE GENOMIC DNA]</scope>
</reference>
<proteinExistence type="predicted"/>
<protein>
    <submittedName>
        <fullName evidence="1">Uncharacterized protein</fullName>
    </submittedName>
</protein>
<evidence type="ECO:0000313" key="2">
    <source>
        <dbReference type="Proteomes" id="UP000177171"/>
    </source>
</evidence>
<sequence length="140" mass="16511">MQEPSQKTEKTPEEEIRELEWLLAEKRKTMEEKGIEKEPKEVFREVFKEYVGAKKPLLPPPAVQLPAAVSDEQKRQADELKQKERHEQLEHLIGISFEKGLLDAVTLAENMTPWLLDELHDRLVDEYYQKLVQSQKLKEF</sequence>